<evidence type="ECO:0000313" key="3">
    <source>
        <dbReference type="Proteomes" id="UP000006103"/>
    </source>
</evidence>
<geneLocation type="plasmid" evidence="2 3">
    <name>PBr_lp28-9</name>
</geneLocation>
<dbReference type="Proteomes" id="UP000006103">
    <property type="component" value="Plasmid PBr_lp28-9"/>
</dbReference>
<dbReference type="EMBL" id="CP001310">
    <property type="protein sequence ID" value="ACL34891.1"/>
    <property type="molecule type" value="Genomic_DNA"/>
</dbReference>
<name>B8F1U0_BORGR</name>
<sequence>MLAISYKLGGRLSKINLELENLKEDNKKLDIKVDNLGTKVL</sequence>
<keyword evidence="3" id="KW-1185">Reference proteome</keyword>
<protein>
    <submittedName>
        <fullName evidence="2">Uncharacterized protein</fullName>
    </submittedName>
</protein>
<keyword evidence="2" id="KW-0614">Plasmid</keyword>
<evidence type="ECO:0000256" key="1">
    <source>
        <dbReference type="SAM" id="Coils"/>
    </source>
</evidence>
<feature type="coiled-coil region" evidence="1">
    <location>
        <begin position="12"/>
        <end position="39"/>
    </location>
</feature>
<evidence type="ECO:0000313" key="2">
    <source>
        <dbReference type="EMBL" id="ACL34891.1"/>
    </source>
</evidence>
<keyword evidence="1" id="KW-0175">Coiled coil</keyword>
<accession>B8F1U0</accession>
<dbReference type="AlphaFoldDB" id="B8F1U0"/>
<gene>
    <name evidence="2" type="ORF">BGAPBR_F0015</name>
</gene>
<proteinExistence type="predicted"/>
<organism evidence="2 3">
    <name type="scientific">Borreliella garinii PBr</name>
    <dbReference type="NCBI Taxonomy" id="498743"/>
    <lineage>
        <taxon>Bacteria</taxon>
        <taxon>Pseudomonadati</taxon>
        <taxon>Spirochaetota</taxon>
        <taxon>Spirochaetia</taxon>
        <taxon>Spirochaetales</taxon>
        <taxon>Borreliaceae</taxon>
        <taxon>Borreliella</taxon>
    </lineage>
</organism>
<reference evidence="2 3" key="1">
    <citation type="journal article" date="2011" name="J. Bacteriol.">
        <title>Whole-genome sequences of two Borrelia afzelii and two Borrelia garinii Lyme disease agent isolates.</title>
        <authorList>
            <person name="Casjens S.R."/>
            <person name="Mongodin E.F."/>
            <person name="Qiu W.-G."/>
            <person name="Dunn J.J."/>
            <person name="Luft B.J."/>
            <person name="Fraser-Liggett C.M."/>
            <person name="Schutzer S.E."/>
        </authorList>
    </citation>
    <scope>NUCLEOTIDE SEQUENCE [LARGE SCALE GENOMIC DNA]</scope>
    <source>
        <strain evidence="2 3">PBr</strain>
    </source>
</reference>